<dbReference type="Pfam" id="PF05762">
    <property type="entry name" value="VWA_CoxE"/>
    <property type="match status" value="1"/>
</dbReference>
<gene>
    <name evidence="2" type="ORF">JF922_20455</name>
</gene>
<evidence type="ECO:0000313" key="3">
    <source>
        <dbReference type="Proteomes" id="UP000612893"/>
    </source>
</evidence>
<organism evidence="2 3">
    <name type="scientific">Candidatus Nephthysia bennettiae</name>
    <dbReference type="NCBI Taxonomy" id="3127016"/>
    <lineage>
        <taxon>Bacteria</taxon>
        <taxon>Bacillati</taxon>
        <taxon>Candidatus Dormiibacterota</taxon>
        <taxon>Candidatus Dormibacteria</taxon>
        <taxon>Candidatus Dormibacterales</taxon>
        <taxon>Candidatus Dormibacteraceae</taxon>
        <taxon>Candidatus Nephthysia</taxon>
    </lineage>
</organism>
<evidence type="ECO:0000259" key="1">
    <source>
        <dbReference type="SMART" id="SM00327"/>
    </source>
</evidence>
<dbReference type="CDD" id="cd00198">
    <property type="entry name" value="vWFA"/>
    <property type="match status" value="1"/>
</dbReference>
<protein>
    <submittedName>
        <fullName evidence="2">VWA domain-containing protein</fullName>
    </submittedName>
</protein>
<keyword evidence="3" id="KW-1185">Reference proteome</keyword>
<proteinExistence type="predicted"/>
<dbReference type="RefSeq" id="WP_338204255.1">
    <property type="nucleotide sequence ID" value="NZ_JAEKNR010000204.1"/>
</dbReference>
<dbReference type="PANTHER" id="PTHR39338:SF6">
    <property type="entry name" value="BLL5662 PROTEIN"/>
    <property type="match status" value="1"/>
</dbReference>
<dbReference type="PIRSF" id="PIRSF010256">
    <property type="entry name" value="CoxE_vWa"/>
    <property type="match status" value="1"/>
</dbReference>
<dbReference type="InterPro" id="IPR011195">
    <property type="entry name" value="UCP010256"/>
</dbReference>
<dbReference type="InterPro" id="IPR002035">
    <property type="entry name" value="VWF_A"/>
</dbReference>
<dbReference type="SMART" id="SM00327">
    <property type="entry name" value="VWA"/>
    <property type="match status" value="1"/>
</dbReference>
<dbReference type="InterPro" id="IPR008912">
    <property type="entry name" value="Uncharacterised_CoxE"/>
</dbReference>
<dbReference type="Proteomes" id="UP000612893">
    <property type="component" value="Unassembled WGS sequence"/>
</dbReference>
<dbReference type="PANTHER" id="PTHR39338">
    <property type="entry name" value="BLL5662 PROTEIN-RELATED"/>
    <property type="match status" value="1"/>
</dbReference>
<dbReference type="SUPFAM" id="SSF53300">
    <property type="entry name" value="vWA-like"/>
    <property type="match status" value="1"/>
</dbReference>
<dbReference type="Gene3D" id="3.40.50.410">
    <property type="entry name" value="von Willebrand factor, type A domain"/>
    <property type="match status" value="1"/>
</dbReference>
<accession>A0A934K8U1</accession>
<comment type="caution">
    <text evidence="2">The sequence shown here is derived from an EMBL/GenBank/DDBJ whole genome shotgun (WGS) entry which is preliminary data.</text>
</comment>
<feature type="domain" description="VWFA" evidence="1">
    <location>
        <begin position="206"/>
        <end position="381"/>
    </location>
</feature>
<reference evidence="2" key="1">
    <citation type="submission" date="2020-10" db="EMBL/GenBank/DDBJ databases">
        <title>Ca. Dormibacterota MAGs.</title>
        <authorList>
            <person name="Montgomery K."/>
        </authorList>
    </citation>
    <scope>NUCLEOTIDE SEQUENCE [LARGE SCALE GENOMIC DNA]</scope>
    <source>
        <strain evidence="2">SC8812_S17_10</strain>
    </source>
</reference>
<dbReference type="AlphaFoldDB" id="A0A934K8U1"/>
<dbReference type="InterPro" id="IPR036465">
    <property type="entry name" value="vWFA_dom_sf"/>
</dbReference>
<dbReference type="EMBL" id="JAEKNR010000204">
    <property type="protein sequence ID" value="MBJ7600430.1"/>
    <property type="molecule type" value="Genomic_DNA"/>
</dbReference>
<name>A0A934K8U1_9BACT</name>
<evidence type="ECO:0000313" key="2">
    <source>
        <dbReference type="EMBL" id="MBJ7600430.1"/>
    </source>
</evidence>
<sequence length="387" mass="44003">MAATPDLLPRLAAFARLLHDAGLDAGPGRLTTATRALGMIEIRDAVAFRDSLRACFVSRRDELALFEAAFDIFWAPPDPRVTAGAIPGRSRPLPLPPERARAWLQALGLNRSQLPREEQEGVPPSSSGYSAEELLRSKDFEAMTWLETEQVKRLLQQAPWRVAERRTRRLRPAQGGRVDLRRTTRQSIRSSGELVRLLHRRPRLRRRPLVLICDVSGSMERYSRLLLIFAYAIARREDVETFVFSTRLTRITRLLRRRDIDRALTEVGKRVHDFSGGTRIGQALGEFNRRWARRVLGHGAVTIVVSDGWDRGDPAQLAKELERLRRMSHRLIWLNPLLGSEGYEPVTRGMAAALPHTDDFLAAHNLKALDELGALLARLDRRRPVRR</sequence>